<sequence>MQIFTVQQLTGHIKNLLENDRQLINLWVKGEVSNYKKATSGHIYFTLKDNYSCIRVVMFRSRARNLKCSPGNGMAVRVRGYVTVYDRDGQYQLYAEQLEPDGTGALFAALENLKQELAAEGLFDHSRKKRLPRFPRCVGIVTSRTGAAVRDVMQILRRRWPQVKIILAPVAVQGEAAPREVSRALEQLNRLNSVDLIIVGRGGGSLEELWAFNTEQVVRSIAASRIPVISAVGHETDFTLADMAADLRAPTPSAAAELAVPDRLETKRLVDMQAARLTRSLEQQIIGYRQRLSHCARSRVLARPLDKLVEQRRQAVDMLEKQLAGLARTGVNGLAGRLALLAGRLDALSPLATLARGYSYTLCPDGAVLRDSRQVQAGDQVQVHLHRGMIECLVKEIK</sequence>
<dbReference type="EMBL" id="VNHM01000007">
    <property type="protein sequence ID" value="TYO95624.1"/>
    <property type="molecule type" value="Genomic_DNA"/>
</dbReference>
<protein>
    <recommendedName>
        <fullName evidence="5">Exodeoxyribonuclease 7 large subunit</fullName>
        <ecNumber evidence="5">3.1.11.6</ecNumber>
    </recommendedName>
    <alternativeName>
        <fullName evidence="5">Exodeoxyribonuclease VII large subunit</fullName>
        <shortName evidence="5">Exonuclease VII large subunit</shortName>
    </alternativeName>
</protein>
<dbReference type="GO" id="GO:0003676">
    <property type="term" value="F:nucleic acid binding"/>
    <property type="evidence" value="ECO:0007669"/>
    <property type="project" value="InterPro"/>
</dbReference>
<dbReference type="RefSeq" id="WP_166511594.1">
    <property type="nucleotide sequence ID" value="NZ_VNHM01000007.1"/>
</dbReference>
<evidence type="ECO:0000256" key="6">
    <source>
        <dbReference type="RuleBase" id="RU004355"/>
    </source>
</evidence>
<accession>A0A5S4ZRS9</accession>
<proteinExistence type="inferred from homology"/>
<dbReference type="InterPro" id="IPR003753">
    <property type="entry name" value="Exonuc_VII_L"/>
</dbReference>
<keyword evidence="1 5" id="KW-0963">Cytoplasm</keyword>
<evidence type="ECO:0000256" key="2">
    <source>
        <dbReference type="ARBA" id="ARBA00022722"/>
    </source>
</evidence>
<dbReference type="AlphaFoldDB" id="A0A5S4ZRS9"/>
<comment type="similarity">
    <text evidence="5 6">Belongs to the XseA family.</text>
</comment>
<evidence type="ECO:0000256" key="5">
    <source>
        <dbReference type="HAMAP-Rule" id="MF_00378"/>
    </source>
</evidence>
<dbReference type="InterPro" id="IPR020579">
    <property type="entry name" value="Exonuc_VII_lsu_C"/>
</dbReference>
<dbReference type="PANTHER" id="PTHR30008:SF0">
    <property type="entry name" value="EXODEOXYRIBONUCLEASE 7 LARGE SUBUNIT"/>
    <property type="match status" value="1"/>
</dbReference>
<dbReference type="HAMAP" id="MF_00378">
    <property type="entry name" value="Exonuc_7_L"/>
    <property type="match status" value="1"/>
</dbReference>
<comment type="catalytic activity">
    <reaction evidence="5 6">
        <text>Exonucleolytic cleavage in either 5'- to 3'- or 3'- to 5'-direction to yield nucleoside 5'-phosphates.</text>
        <dbReference type="EC" id="3.1.11.6"/>
    </reaction>
</comment>
<evidence type="ECO:0000256" key="4">
    <source>
        <dbReference type="ARBA" id="ARBA00022839"/>
    </source>
</evidence>
<dbReference type="Pfam" id="PF02601">
    <property type="entry name" value="Exonuc_VII_L"/>
    <property type="match status" value="2"/>
</dbReference>
<dbReference type="GO" id="GO:0009318">
    <property type="term" value="C:exodeoxyribonuclease VII complex"/>
    <property type="evidence" value="ECO:0007669"/>
    <property type="project" value="UniProtKB-UniRule"/>
</dbReference>
<dbReference type="GO" id="GO:0008855">
    <property type="term" value="F:exodeoxyribonuclease VII activity"/>
    <property type="evidence" value="ECO:0007669"/>
    <property type="project" value="UniProtKB-UniRule"/>
</dbReference>
<reference evidence="9 10" key="1">
    <citation type="submission" date="2019-07" db="EMBL/GenBank/DDBJ databases">
        <title>Genomic Encyclopedia of Type Strains, Phase I: the one thousand microbial genomes (KMG-I) project.</title>
        <authorList>
            <person name="Kyrpides N."/>
        </authorList>
    </citation>
    <scope>NUCLEOTIDE SEQUENCE [LARGE SCALE GENOMIC DNA]</scope>
    <source>
        <strain evidence="9 10">DSM 6562</strain>
    </source>
</reference>
<evidence type="ECO:0000256" key="1">
    <source>
        <dbReference type="ARBA" id="ARBA00022490"/>
    </source>
</evidence>
<evidence type="ECO:0000259" key="8">
    <source>
        <dbReference type="Pfam" id="PF13742"/>
    </source>
</evidence>
<gene>
    <name evidence="5" type="primary">xseA</name>
    <name evidence="9" type="ORF">LX24_01587</name>
</gene>
<evidence type="ECO:0000256" key="3">
    <source>
        <dbReference type="ARBA" id="ARBA00022801"/>
    </source>
</evidence>
<dbReference type="InterPro" id="IPR025824">
    <property type="entry name" value="OB-fold_nuc-bd_dom"/>
</dbReference>
<dbReference type="Pfam" id="PF13742">
    <property type="entry name" value="tRNA_anti_2"/>
    <property type="match status" value="1"/>
</dbReference>
<evidence type="ECO:0000313" key="10">
    <source>
        <dbReference type="Proteomes" id="UP000323166"/>
    </source>
</evidence>
<dbReference type="EC" id="3.1.11.6" evidence="5"/>
<dbReference type="Proteomes" id="UP000323166">
    <property type="component" value="Unassembled WGS sequence"/>
</dbReference>
<name>A0A5S4ZRS9_9FIRM</name>
<feature type="domain" description="Exonuclease VII large subunit C-terminal" evidence="7">
    <location>
        <begin position="122"/>
        <end position="325"/>
    </location>
</feature>
<organism evidence="9 10">
    <name type="scientific">Desulfallas thermosapovorans DSM 6562</name>
    <dbReference type="NCBI Taxonomy" id="1121431"/>
    <lineage>
        <taxon>Bacteria</taxon>
        <taxon>Bacillati</taxon>
        <taxon>Bacillota</taxon>
        <taxon>Clostridia</taxon>
        <taxon>Eubacteriales</taxon>
        <taxon>Desulfallaceae</taxon>
        <taxon>Desulfallas</taxon>
    </lineage>
</organism>
<dbReference type="NCBIfam" id="TIGR00237">
    <property type="entry name" value="xseA"/>
    <property type="match status" value="1"/>
</dbReference>
<comment type="function">
    <text evidence="5">Bidirectionally degrades single-stranded DNA into large acid-insoluble oligonucleotides, which are then degraded further into small acid-soluble oligonucleotides.</text>
</comment>
<keyword evidence="10" id="KW-1185">Reference proteome</keyword>
<keyword evidence="4 5" id="KW-0269">Exonuclease</keyword>
<dbReference type="CDD" id="cd04489">
    <property type="entry name" value="ExoVII_LU_OBF"/>
    <property type="match status" value="1"/>
</dbReference>
<keyword evidence="2 5" id="KW-0540">Nuclease</keyword>
<feature type="domain" description="Exonuclease VII large subunit C-terminal" evidence="7">
    <location>
        <begin position="336"/>
        <end position="392"/>
    </location>
</feature>
<comment type="subcellular location">
    <subcellularLocation>
        <location evidence="5 6">Cytoplasm</location>
    </subcellularLocation>
</comment>
<comment type="subunit">
    <text evidence="5">Heterooligomer composed of large and small subunits.</text>
</comment>
<dbReference type="GO" id="GO:0006308">
    <property type="term" value="P:DNA catabolic process"/>
    <property type="evidence" value="ECO:0007669"/>
    <property type="project" value="UniProtKB-UniRule"/>
</dbReference>
<feature type="domain" description="OB-fold nucleic acid binding" evidence="8">
    <location>
        <begin position="4"/>
        <end position="99"/>
    </location>
</feature>
<keyword evidence="3 5" id="KW-0378">Hydrolase</keyword>
<comment type="caution">
    <text evidence="9">The sequence shown here is derived from an EMBL/GenBank/DDBJ whole genome shotgun (WGS) entry which is preliminary data.</text>
</comment>
<evidence type="ECO:0000259" key="7">
    <source>
        <dbReference type="Pfam" id="PF02601"/>
    </source>
</evidence>
<dbReference type="GO" id="GO:0005737">
    <property type="term" value="C:cytoplasm"/>
    <property type="evidence" value="ECO:0007669"/>
    <property type="project" value="UniProtKB-SubCell"/>
</dbReference>
<evidence type="ECO:0000313" key="9">
    <source>
        <dbReference type="EMBL" id="TYO95624.1"/>
    </source>
</evidence>
<dbReference type="PANTHER" id="PTHR30008">
    <property type="entry name" value="EXODEOXYRIBONUCLEASE 7 LARGE SUBUNIT"/>
    <property type="match status" value="1"/>
</dbReference>